<keyword evidence="2" id="KW-1133">Transmembrane helix</keyword>
<dbReference type="OrthoDB" id="546861at2759"/>
<evidence type="ECO:0000313" key="3">
    <source>
        <dbReference type="EMBL" id="CAB0035984.1"/>
    </source>
</evidence>
<feature type="compositionally biased region" description="Basic and acidic residues" evidence="1">
    <location>
        <begin position="38"/>
        <end position="52"/>
    </location>
</feature>
<evidence type="ECO:0000256" key="1">
    <source>
        <dbReference type="SAM" id="MobiDB-lite"/>
    </source>
</evidence>
<dbReference type="Proteomes" id="UP000479190">
    <property type="component" value="Unassembled WGS sequence"/>
</dbReference>
<dbReference type="AlphaFoldDB" id="A0A6H5IJT5"/>
<evidence type="ECO:0000313" key="4">
    <source>
        <dbReference type="Proteomes" id="UP000479190"/>
    </source>
</evidence>
<dbReference type="Gene3D" id="1.20.5.110">
    <property type="match status" value="1"/>
</dbReference>
<dbReference type="EMBL" id="CADCXV010000806">
    <property type="protein sequence ID" value="CAB0035984.1"/>
    <property type="molecule type" value="Genomic_DNA"/>
</dbReference>
<feature type="region of interest" description="Disordered" evidence="1">
    <location>
        <begin position="208"/>
        <end position="234"/>
    </location>
</feature>
<feature type="compositionally biased region" description="Polar residues" evidence="1">
    <location>
        <begin position="59"/>
        <end position="69"/>
    </location>
</feature>
<protein>
    <submittedName>
        <fullName evidence="3">Uncharacterized protein</fullName>
    </submittedName>
</protein>
<keyword evidence="4" id="KW-1185">Reference proteome</keyword>
<keyword evidence="2" id="KW-0812">Transmembrane</keyword>
<reference evidence="3 4" key="1">
    <citation type="submission" date="2020-02" db="EMBL/GenBank/DDBJ databases">
        <authorList>
            <person name="Ferguson B K."/>
        </authorList>
    </citation>
    <scope>NUCLEOTIDE SEQUENCE [LARGE SCALE GENOMIC DNA]</scope>
</reference>
<feature type="transmembrane region" description="Helical" evidence="2">
    <location>
        <begin position="151"/>
        <end position="170"/>
    </location>
</feature>
<accession>A0A6H5IJT5</accession>
<organism evidence="3 4">
    <name type="scientific">Trichogramma brassicae</name>
    <dbReference type="NCBI Taxonomy" id="86971"/>
    <lineage>
        <taxon>Eukaryota</taxon>
        <taxon>Metazoa</taxon>
        <taxon>Ecdysozoa</taxon>
        <taxon>Arthropoda</taxon>
        <taxon>Hexapoda</taxon>
        <taxon>Insecta</taxon>
        <taxon>Pterygota</taxon>
        <taxon>Neoptera</taxon>
        <taxon>Endopterygota</taxon>
        <taxon>Hymenoptera</taxon>
        <taxon>Apocrita</taxon>
        <taxon>Proctotrupomorpha</taxon>
        <taxon>Chalcidoidea</taxon>
        <taxon>Trichogrammatidae</taxon>
        <taxon>Trichogramma</taxon>
    </lineage>
</organism>
<feature type="region of interest" description="Disordered" evidence="1">
    <location>
        <begin position="22"/>
        <end position="108"/>
    </location>
</feature>
<evidence type="ECO:0000256" key="2">
    <source>
        <dbReference type="SAM" id="Phobius"/>
    </source>
</evidence>
<keyword evidence="2" id="KW-0472">Membrane</keyword>
<name>A0A6H5IJT5_9HYME</name>
<sequence length="436" mass="50473">MKELLTFLSRWYNRCLGQLYRTRSVHPNGPRPPTPRAAGHDERQRHGQHGDADQGAAPGSQSRPGQVQQAPDGARRRRHEQPAPDVPAGRHVQSELSAARHDPRRAEEAHALERQYGHTQDRLEADRVAGSGRATSVSVCPLLQREYTFAIYYYAIFFFFSFFIALYRMLDDLGNEMEIITDSKYDTTMSKMARVFQLSNGNYKNKYAPAPTQANVTPPHHRRSNFGGGKQQQQLDNDYNRQIPNPCSITSTITNWKIYIRKKYIYEEKQKTCPCQKIVHCMPNVIKKRIHYSKKIRKEGSSNECSSDYKSLHDLLVLNTYNYYFVGFYRSYRKNERMSLEAVTDSIFETSVVLSVGALYLLYQPKLKKFKSFLDFAVADCRMMLRSEEADVFVKFANFYYKIAMIYLGEKVIFGPPKFSIRNDHEERSGRKIFGI</sequence>
<feature type="compositionally biased region" description="Basic and acidic residues" evidence="1">
    <location>
        <begin position="98"/>
        <end position="108"/>
    </location>
</feature>
<gene>
    <name evidence="3" type="ORF">TBRA_LOCUS7867</name>
</gene>
<proteinExistence type="predicted"/>